<dbReference type="PANTHER" id="PTHR43329">
    <property type="entry name" value="EPOXIDE HYDROLASE"/>
    <property type="match status" value="1"/>
</dbReference>
<dbReference type="Pfam" id="PF00561">
    <property type="entry name" value="Abhydrolase_1"/>
    <property type="match status" value="1"/>
</dbReference>
<proteinExistence type="inferred from homology"/>
<keyword evidence="3" id="KW-1133">Transmembrane helix</keyword>
<feature type="transmembrane region" description="Helical" evidence="3">
    <location>
        <begin position="16"/>
        <end position="38"/>
    </location>
</feature>
<keyword evidence="3" id="KW-0812">Transmembrane</keyword>
<dbReference type="PRINTS" id="PR00412">
    <property type="entry name" value="EPOXHYDRLASE"/>
</dbReference>
<evidence type="ECO:0000256" key="3">
    <source>
        <dbReference type="SAM" id="Phobius"/>
    </source>
</evidence>
<reference evidence="5" key="1">
    <citation type="submission" date="2015-12" db="EMBL/GenBank/DDBJ databases">
        <title>De novo transcriptome assembly of four potential Pierce s Disease insect vectors from Arizona vineyards.</title>
        <authorList>
            <person name="Tassone E.E."/>
        </authorList>
    </citation>
    <scope>NUCLEOTIDE SEQUENCE</scope>
</reference>
<comment type="similarity">
    <text evidence="2">Belongs to the AB hydrolase superfamily. Epoxide hydrolase family.</text>
</comment>
<evidence type="ECO:0000259" key="4">
    <source>
        <dbReference type="Pfam" id="PF00561"/>
    </source>
</evidence>
<name>A0A1B6E5K7_9HEMI</name>
<evidence type="ECO:0000256" key="2">
    <source>
        <dbReference type="ARBA" id="ARBA00038334"/>
    </source>
</evidence>
<evidence type="ECO:0000313" key="5">
    <source>
        <dbReference type="EMBL" id="JAS33211.1"/>
    </source>
</evidence>
<sequence length="357" mass="42201">SFAMAGIINNYIVPGLVYAVIYSIGLFYGSIICLFTLYRGIREKSFDFLKVKSRPLPPKCLNDPELGEHAYIQIKNIKLHCVEKGDRTKPLMLFLHGFPESWYSWRYQIKEFSKDYWTVAVDLRGYGESERPEGYRYYRLRYLLEDVKNLIEAFGKEKCIMVGTDWGGVLGWYFLQIYPQYIDSYVFLNSAHPVTFRKIVLSSFQQFKKSWYVFFNQLAYLPEMYYRQDDIKVVDKLYETTKNVTPEDIEAYKFLLGKPGAFIPPVDYYRANVMPDIELSKRRTTDHPAPRGLFLFGNNDDFIDVRVVEMTKRMYYNLTTEIIQGASHFVQQDEYQTVNRLMREFLKNGYEERPTSD</sequence>
<dbReference type="AlphaFoldDB" id="A0A1B6E5K7"/>
<dbReference type="SUPFAM" id="SSF53474">
    <property type="entry name" value="alpha/beta-Hydrolases"/>
    <property type="match status" value="1"/>
</dbReference>
<dbReference type="Gene3D" id="3.40.50.1820">
    <property type="entry name" value="alpha/beta hydrolase"/>
    <property type="match status" value="1"/>
</dbReference>
<protein>
    <recommendedName>
        <fullName evidence="4">AB hydrolase-1 domain-containing protein</fullName>
    </recommendedName>
</protein>
<dbReference type="InterPro" id="IPR000639">
    <property type="entry name" value="Epox_hydrolase-like"/>
</dbReference>
<dbReference type="GO" id="GO:0004301">
    <property type="term" value="F:epoxide hydrolase activity"/>
    <property type="evidence" value="ECO:0007669"/>
    <property type="project" value="UniProtKB-ARBA"/>
</dbReference>
<dbReference type="InterPro" id="IPR029058">
    <property type="entry name" value="AB_hydrolase_fold"/>
</dbReference>
<dbReference type="EMBL" id="GEDC01004087">
    <property type="protein sequence ID" value="JAS33211.1"/>
    <property type="molecule type" value="Transcribed_RNA"/>
</dbReference>
<feature type="non-terminal residue" evidence="5">
    <location>
        <position position="1"/>
    </location>
</feature>
<dbReference type="InterPro" id="IPR000073">
    <property type="entry name" value="AB_hydrolase_1"/>
</dbReference>
<gene>
    <name evidence="5" type="ORF">g.11086</name>
</gene>
<feature type="domain" description="AB hydrolase-1" evidence="4">
    <location>
        <begin position="90"/>
        <end position="215"/>
    </location>
</feature>
<keyword evidence="1" id="KW-0378">Hydrolase</keyword>
<accession>A0A1B6E5K7</accession>
<evidence type="ECO:0000256" key="1">
    <source>
        <dbReference type="ARBA" id="ARBA00022801"/>
    </source>
</evidence>
<keyword evidence="3" id="KW-0472">Membrane</keyword>
<organism evidence="5">
    <name type="scientific">Clastoptera arizonana</name>
    <name type="common">Arizona spittle bug</name>
    <dbReference type="NCBI Taxonomy" id="38151"/>
    <lineage>
        <taxon>Eukaryota</taxon>
        <taxon>Metazoa</taxon>
        <taxon>Ecdysozoa</taxon>
        <taxon>Arthropoda</taxon>
        <taxon>Hexapoda</taxon>
        <taxon>Insecta</taxon>
        <taxon>Pterygota</taxon>
        <taxon>Neoptera</taxon>
        <taxon>Paraneoptera</taxon>
        <taxon>Hemiptera</taxon>
        <taxon>Auchenorrhyncha</taxon>
        <taxon>Cercopoidea</taxon>
        <taxon>Clastopteridae</taxon>
        <taxon>Clastoptera</taxon>
    </lineage>
</organism>